<keyword evidence="8" id="KW-1185">Reference proteome</keyword>
<evidence type="ECO:0000313" key="8">
    <source>
        <dbReference type="Proteomes" id="UP001168877"/>
    </source>
</evidence>
<dbReference type="InterPro" id="IPR036576">
    <property type="entry name" value="WRKY_dom_sf"/>
</dbReference>
<evidence type="ECO:0000256" key="1">
    <source>
        <dbReference type="ARBA" id="ARBA00004123"/>
    </source>
</evidence>
<reference evidence="7" key="2">
    <citation type="submission" date="2023-06" db="EMBL/GenBank/DDBJ databases">
        <authorList>
            <person name="Swenson N.G."/>
            <person name="Wegrzyn J.L."/>
            <person name="Mcevoy S.L."/>
        </authorList>
    </citation>
    <scope>NUCLEOTIDE SEQUENCE</scope>
    <source>
        <strain evidence="7">NS2018</strain>
        <tissue evidence="7">Leaf</tissue>
    </source>
</reference>
<evidence type="ECO:0000256" key="5">
    <source>
        <dbReference type="ARBA" id="ARBA00023242"/>
    </source>
</evidence>
<name>A0AA39S3W4_ACESA</name>
<dbReference type="SUPFAM" id="SSF118290">
    <property type="entry name" value="WRKY DNA-binding domain"/>
    <property type="match status" value="1"/>
</dbReference>
<dbReference type="Gene3D" id="2.20.25.80">
    <property type="entry name" value="WRKY domain"/>
    <property type="match status" value="1"/>
</dbReference>
<keyword evidence="3" id="KW-0238">DNA-binding</keyword>
<dbReference type="Pfam" id="PF03106">
    <property type="entry name" value="WRKY"/>
    <property type="match status" value="1"/>
</dbReference>
<evidence type="ECO:0000313" key="7">
    <source>
        <dbReference type="EMBL" id="KAK0588097.1"/>
    </source>
</evidence>
<dbReference type="FunFam" id="2.20.25.80:FF:000004">
    <property type="entry name" value="WRKY transcription factor 65"/>
    <property type="match status" value="1"/>
</dbReference>
<protein>
    <recommendedName>
        <fullName evidence="6">WRKY domain-containing protein</fullName>
    </recommendedName>
</protein>
<comment type="caution">
    <text evidence="7">The sequence shown here is derived from an EMBL/GenBank/DDBJ whole genome shotgun (WGS) entry which is preliminary data.</text>
</comment>
<keyword evidence="2" id="KW-0805">Transcription regulation</keyword>
<dbReference type="GO" id="GO:0043565">
    <property type="term" value="F:sequence-specific DNA binding"/>
    <property type="evidence" value="ECO:0007669"/>
    <property type="project" value="InterPro"/>
</dbReference>
<dbReference type="InterPro" id="IPR003657">
    <property type="entry name" value="WRKY_dom"/>
</dbReference>
<evidence type="ECO:0000256" key="4">
    <source>
        <dbReference type="ARBA" id="ARBA00023163"/>
    </source>
</evidence>
<dbReference type="EMBL" id="JAUESC010000382">
    <property type="protein sequence ID" value="KAK0588097.1"/>
    <property type="molecule type" value="Genomic_DNA"/>
</dbReference>
<dbReference type="PANTHER" id="PTHR31282">
    <property type="entry name" value="WRKY TRANSCRIPTION FACTOR 21-RELATED"/>
    <property type="match status" value="1"/>
</dbReference>
<dbReference type="PROSITE" id="PS50811">
    <property type="entry name" value="WRKY"/>
    <property type="match status" value="1"/>
</dbReference>
<dbReference type="InterPro" id="IPR018872">
    <property type="entry name" value="Zn-cluster-dom"/>
</dbReference>
<dbReference type="GO" id="GO:0005634">
    <property type="term" value="C:nucleus"/>
    <property type="evidence" value="ECO:0007669"/>
    <property type="project" value="UniProtKB-SubCell"/>
</dbReference>
<sequence>MKEDRHACVSIIPRWEFSVHEIAQSSFRQADHLFNCISNQNQKTSIQEVNLLTQDTVNGFRKLLTLLDGSMQPDCKRIRKGPLPNSHDINPVQFMDSPVSIAQSSRESHMVRQLMPLKSIPATRPLIPSNGYNLLRENRKSSLHYSYSDTNLDESSPMFYSNGKCIIKSEETSTKSIASTGRCHCSKRRKMRIKKIIRVPAVSDKLADIPPDDYSWRKYGQKPIKGSPHPRSYYKCSGTKGCSARKHVERCLEDPTMLVVTYEGEHNHFRMSFQSTNTMAHVQL</sequence>
<dbReference type="GO" id="GO:0003700">
    <property type="term" value="F:DNA-binding transcription factor activity"/>
    <property type="evidence" value="ECO:0007669"/>
    <property type="project" value="InterPro"/>
</dbReference>
<proteinExistence type="predicted"/>
<dbReference type="SMART" id="SM00774">
    <property type="entry name" value="WRKY"/>
    <property type="match status" value="1"/>
</dbReference>
<gene>
    <name evidence="7" type="ORF">LWI29_034317</name>
</gene>
<comment type="subcellular location">
    <subcellularLocation>
        <location evidence="1">Nucleus</location>
    </subcellularLocation>
</comment>
<evidence type="ECO:0000256" key="3">
    <source>
        <dbReference type="ARBA" id="ARBA00023125"/>
    </source>
</evidence>
<feature type="domain" description="WRKY" evidence="6">
    <location>
        <begin position="205"/>
        <end position="268"/>
    </location>
</feature>
<dbReference type="Pfam" id="PF10533">
    <property type="entry name" value="Plant_zn_clust"/>
    <property type="match status" value="1"/>
</dbReference>
<dbReference type="InterPro" id="IPR044810">
    <property type="entry name" value="WRKY_plant"/>
</dbReference>
<evidence type="ECO:0000259" key="6">
    <source>
        <dbReference type="PROSITE" id="PS50811"/>
    </source>
</evidence>
<dbReference type="GO" id="GO:0005516">
    <property type="term" value="F:calmodulin binding"/>
    <property type="evidence" value="ECO:0007669"/>
    <property type="project" value="UniProtKB-ARBA"/>
</dbReference>
<keyword evidence="5" id="KW-0539">Nucleus</keyword>
<organism evidence="7 8">
    <name type="scientific">Acer saccharum</name>
    <name type="common">Sugar maple</name>
    <dbReference type="NCBI Taxonomy" id="4024"/>
    <lineage>
        <taxon>Eukaryota</taxon>
        <taxon>Viridiplantae</taxon>
        <taxon>Streptophyta</taxon>
        <taxon>Embryophyta</taxon>
        <taxon>Tracheophyta</taxon>
        <taxon>Spermatophyta</taxon>
        <taxon>Magnoliopsida</taxon>
        <taxon>eudicotyledons</taxon>
        <taxon>Gunneridae</taxon>
        <taxon>Pentapetalae</taxon>
        <taxon>rosids</taxon>
        <taxon>malvids</taxon>
        <taxon>Sapindales</taxon>
        <taxon>Sapindaceae</taxon>
        <taxon>Hippocastanoideae</taxon>
        <taxon>Acereae</taxon>
        <taxon>Acer</taxon>
    </lineage>
</organism>
<dbReference type="AlphaFoldDB" id="A0AA39S3W4"/>
<dbReference type="Proteomes" id="UP001168877">
    <property type="component" value="Unassembled WGS sequence"/>
</dbReference>
<reference evidence="7" key="1">
    <citation type="journal article" date="2022" name="Plant J.">
        <title>Strategies of tolerance reflected in two North American maple genomes.</title>
        <authorList>
            <person name="McEvoy S.L."/>
            <person name="Sezen U.U."/>
            <person name="Trouern-Trend A."/>
            <person name="McMahon S.M."/>
            <person name="Schaberg P.G."/>
            <person name="Yang J."/>
            <person name="Wegrzyn J.L."/>
            <person name="Swenson N.G."/>
        </authorList>
    </citation>
    <scope>NUCLEOTIDE SEQUENCE</scope>
    <source>
        <strain evidence="7">NS2018</strain>
    </source>
</reference>
<keyword evidence="4" id="KW-0804">Transcription</keyword>
<accession>A0AA39S3W4</accession>
<evidence type="ECO:0000256" key="2">
    <source>
        <dbReference type="ARBA" id="ARBA00023015"/>
    </source>
</evidence>